<accession>A0A9X2QFK0</accession>
<keyword evidence="1" id="KW-0812">Transmembrane</keyword>
<comment type="caution">
    <text evidence="2">The sequence shown here is derived from an EMBL/GenBank/DDBJ whole genome shotgun (WGS) entry which is preliminary data.</text>
</comment>
<gene>
    <name evidence="2" type="ORF">GGP61_003206</name>
</gene>
<evidence type="ECO:0000313" key="3">
    <source>
        <dbReference type="Proteomes" id="UP001155057"/>
    </source>
</evidence>
<organism evidence="2 3">
    <name type="scientific">Salinibacter ruber</name>
    <dbReference type="NCBI Taxonomy" id="146919"/>
    <lineage>
        <taxon>Bacteria</taxon>
        <taxon>Pseudomonadati</taxon>
        <taxon>Rhodothermota</taxon>
        <taxon>Rhodothermia</taxon>
        <taxon>Rhodothermales</taxon>
        <taxon>Salinibacteraceae</taxon>
        <taxon>Salinibacter</taxon>
    </lineage>
</organism>
<proteinExistence type="predicted"/>
<keyword evidence="1" id="KW-1133">Transmembrane helix</keyword>
<evidence type="ECO:0000256" key="1">
    <source>
        <dbReference type="SAM" id="Phobius"/>
    </source>
</evidence>
<dbReference type="Proteomes" id="UP001155057">
    <property type="component" value="Unassembled WGS sequence"/>
</dbReference>
<dbReference type="RefSeq" id="WP_259124411.1">
    <property type="nucleotide sequence ID" value="NZ_JANUAE010000015.1"/>
</dbReference>
<reference evidence="2" key="1">
    <citation type="submission" date="2022-08" db="EMBL/GenBank/DDBJ databases">
        <title>Genomic Encyclopedia of Type Strains, Phase V (KMG-V): Genome sequencing to study the core and pangenomes of soil and plant-associated prokaryotes.</title>
        <authorList>
            <person name="Whitman W."/>
        </authorList>
    </citation>
    <scope>NUCLEOTIDE SEQUENCE</scope>
    <source>
        <strain evidence="2">SP3049</strain>
    </source>
</reference>
<keyword evidence="1" id="KW-0472">Membrane</keyword>
<evidence type="ECO:0000313" key="2">
    <source>
        <dbReference type="EMBL" id="MCS3711573.1"/>
    </source>
</evidence>
<sequence>MTQADKRFMKTFLKAFFGIPTGLYAIYLIGWGFNEAFSAMGFESGTGLAALMGLSLLTFVSLIVAVESNS</sequence>
<feature type="transmembrane region" description="Helical" evidence="1">
    <location>
        <begin position="45"/>
        <end position="66"/>
    </location>
</feature>
<protein>
    <submittedName>
        <fullName evidence="2">Uncharacterized protein</fullName>
    </submittedName>
</protein>
<feature type="transmembrane region" description="Helical" evidence="1">
    <location>
        <begin position="12"/>
        <end position="33"/>
    </location>
</feature>
<name>A0A9X2QFK0_9BACT</name>
<dbReference type="EMBL" id="JANUAE010000015">
    <property type="protein sequence ID" value="MCS3711573.1"/>
    <property type="molecule type" value="Genomic_DNA"/>
</dbReference>
<dbReference type="AlphaFoldDB" id="A0A9X2QFK0"/>